<evidence type="ECO:0000256" key="1">
    <source>
        <dbReference type="SAM" id="MobiDB-lite"/>
    </source>
</evidence>
<feature type="transmembrane region" description="Helical" evidence="2">
    <location>
        <begin position="6"/>
        <end position="24"/>
    </location>
</feature>
<feature type="region of interest" description="Disordered" evidence="1">
    <location>
        <begin position="96"/>
        <end position="138"/>
    </location>
</feature>
<keyword evidence="2" id="KW-1133">Transmembrane helix</keyword>
<feature type="compositionally biased region" description="Low complexity" evidence="1">
    <location>
        <begin position="96"/>
        <end position="111"/>
    </location>
</feature>
<feature type="transmembrane region" description="Helical" evidence="2">
    <location>
        <begin position="36"/>
        <end position="56"/>
    </location>
</feature>
<protein>
    <submittedName>
        <fullName evidence="3">Uncharacterized protein</fullName>
    </submittedName>
</protein>
<feature type="transmembrane region" description="Helical" evidence="2">
    <location>
        <begin position="146"/>
        <end position="165"/>
    </location>
</feature>
<keyword evidence="2" id="KW-0812">Transmembrane</keyword>
<proteinExistence type="predicted"/>
<evidence type="ECO:0000256" key="2">
    <source>
        <dbReference type="SAM" id="Phobius"/>
    </source>
</evidence>
<keyword evidence="4" id="KW-1185">Reference proteome</keyword>
<organism evidence="3 4">
    <name type="scientific">Actinoplanes couchii</name>
    <dbReference type="NCBI Taxonomy" id="403638"/>
    <lineage>
        <taxon>Bacteria</taxon>
        <taxon>Bacillati</taxon>
        <taxon>Actinomycetota</taxon>
        <taxon>Actinomycetes</taxon>
        <taxon>Micromonosporales</taxon>
        <taxon>Micromonosporaceae</taxon>
        <taxon>Actinoplanes</taxon>
    </lineage>
</organism>
<evidence type="ECO:0000313" key="3">
    <source>
        <dbReference type="EMBL" id="GID54350.1"/>
    </source>
</evidence>
<reference evidence="3 4" key="1">
    <citation type="submission" date="2021-01" db="EMBL/GenBank/DDBJ databases">
        <title>Whole genome shotgun sequence of Actinoplanes couchii NBRC 106145.</title>
        <authorList>
            <person name="Komaki H."/>
            <person name="Tamura T."/>
        </authorList>
    </citation>
    <scope>NUCLEOTIDE SEQUENCE [LARGE SCALE GENOMIC DNA]</scope>
    <source>
        <strain evidence="3 4">NBRC 106145</strain>
    </source>
</reference>
<gene>
    <name evidence="3" type="ORF">Aco03nite_027540</name>
</gene>
<accession>A0ABQ3X757</accession>
<evidence type="ECO:0000313" key="4">
    <source>
        <dbReference type="Proteomes" id="UP000612282"/>
    </source>
</evidence>
<keyword evidence="2" id="KW-0472">Membrane</keyword>
<sequence length="168" mass="16897">MLMALLLDAANIIGGLLLALPILGRFPVVARITGPLARWQWLVGIVALVAGGYYLIVHLISGPHLFHFEVVGIAVGVILAWDRLTGKKPLVTAAASSGTTSSGAASSGTSSPGIGWPSAGSPPEHATATSPQTAPAPAPADLSGPALLIAVFGIIAIIVGIQGLFTPN</sequence>
<dbReference type="EMBL" id="BOMG01000039">
    <property type="protein sequence ID" value="GID54350.1"/>
    <property type="molecule type" value="Genomic_DNA"/>
</dbReference>
<dbReference type="Proteomes" id="UP000612282">
    <property type="component" value="Unassembled WGS sequence"/>
</dbReference>
<dbReference type="RefSeq" id="WP_203795459.1">
    <property type="nucleotide sequence ID" value="NZ_BAAAQE010000035.1"/>
</dbReference>
<name>A0ABQ3X757_9ACTN</name>
<feature type="compositionally biased region" description="Low complexity" evidence="1">
    <location>
        <begin position="126"/>
        <end position="135"/>
    </location>
</feature>
<comment type="caution">
    <text evidence="3">The sequence shown here is derived from an EMBL/GenBank/DDBJ whole genome shotgun (WGS) entry which is preliminary data.</text>
</comment>